<feature type="domain" description="Nudix hydrolase" evidence="3">
    <location>
        <begin position="121"/>
        <end position="258"/>
    </location>
</feature>
<organism evidence="4 5">
    <name type="scientific">Chitiniphilus purpureus</name>
    <dbReference type="NCBI Taxonomy" id="2981137"/>
    <lineage>
        <taxon>Bacteria</taxon>
        <taxon>Pseudomonadati</taxon>
        <taxon>Pseudomonadota</taxon>
        <taxon>Betaproteobacteria</taxon>
        <taxon>Neisseriales</taxon>
        <taxon>Chitinibacteraceae</taxon>
        <taxon>Chitiniphilus</taxon>
    </lineage>
</organism>
<dbReference type="EMBL" id="CP106753">
    <property type="protein sequence ID" value="UXY13692.1"/>
    <property type="molecule type" value="Genomic_DNA"/>
</dbReference>
<gene>
    <name evidence="4" type="ORF">N8I74_10185</name>
</gene>
<dbReference type="Pfam" id="PF00293">
    <property type="entry name" value="NUDIX"/>
    <property type="match status" value="1"/>
</dbReference>
<evidence type="ECO:0000313" key="4">
    <source>
        <dbReference type="EMBL" id="UXY13692.1"/>
    </source>
</evidence>
<proteinExistence type="predicted"/>
<dbReference type="InterPro" id="IPR020084">
    <property type="entry name" value="NUDIX_hydrolase_CS"/>
</dbReference>
<evidence type="ECO:0000256" key="1">
    <source>
        <dbReference type="ARBA" id="ARBA00001946"/>
    </source>
</evidence>
<comment type="cofactor">
    <cofactor evidence="1">
        <name>Mg(2+)</name>
        <dbReference type="ChEBI" id="CHEBI:18420"/>
    </cofactor>
</comment>
<dbReference type="CDD" id="cd03676">
    <property type="entry name" value="NUDIX_Tnr3_like"/>
    <property type="match status" value="1"/>
</dbReference>
<dbReference type="Gene3D" id="3.90.79.10">
    <property type="entry name" value="Nucleoside Triphosphate Pyrophosphohydrolase"/>
    <property type="match status" value="1"/>
</dbReference>
<dbReference type="PROSITE" id="PS00893">
    <property type="entry name" value="NUDIX_BOX"/>
    <property type="match status" value="1"/>
</dbReference>
<keyword evidence="2" id="KW-0378">Hydrolase</keyword>
<dbReference type="Proteomes" id="UP001061302">
    <property type="component" value="Chromosome"/>
</dbReference>
<evidence type="ECO:0000259" key="3">
    <source>
        <dbReference type="PROSITE" id="PS51462"/>
    </source>
</evidence>
<accession>A0ABY6DHA1</accession>
<dbReference type="InterPro" id="IPR000086">
    <property type="entry name" value="NUDIX_hydrolase_dom"/>
</dbReference>
<keyword evidence="5" id="KW-1185">Reference proteome</keyword>
<dbReference type="RefSeq" id="WP_263122917.1">
    <property type="nucleotide sequence ID" value="NZ_CP106753.1"/>
</dbReference>
<evidence type="ECO:0000313" key="5">
    <source>
        <dbReference type="Proteomes" id="UP001061302"/>
    </source>
</evidence>
<reference evidence="4" key="1">
    <citation type="submission" date="2022-10" db="EMBL/GenBank/DDBJ databases">
        <title>Chitiniphilus purpureus sp. nov., a novel chitin-degrading bacterium isolated from crawfish pond sediment.</title>
        <authorList>
            <person name="Li K."/>
        </authorList>
    </citation>
    <scope>NUCLEOTIDE SEQUENCE</scope>
    <source>
        <strain evidence="4">CD1</strain>
    </source>
</reference>
<sequence>MDASLRRYLAYPPRFETVGLARLHLLDAPLGWLEPETVRFVLGFDPAFRQTPDGAVHVAAGTPAGVGALLERAAEALRDAGLIRGWRDERYTVFAPLSDGRPDLTRPLFALERSAFRRLGLISQAVHVNGYSSGQQLWIGRRAASKAIDPGRLDNLAAGGLAADETRDRCAIRELWEEAGVPAGLTRDLIYGGTLRVTRNEPDGTHDEVLHCYDLCLPEHFVPCNMDGEVAGFYRLTAAEAIARLPEFTWDAGTVTGDFLARHGWA</sequence>
<protein>
    <submittedName>
        <fullName evidence="4">DUF4743 domain-containing protein</fullName>
    </submittedName>
</protein>
<dbReference type="InterPro" id="IPR031804">
    <property type="entry name" value="DUF4743"/>
</dbReference>
<dbReference type="InterPro" id="IPR015797">
    <property type="entry name" value="NUDIX_hydrolase-like_dom_sf"/>
</dbReference>
<name>A0ABY6DHA1_9NEIS</name>
<evidence type="ECO:0000256" key="2">
    <source>
        <dbReference type="ARBA" id="ARBA00022801"/>
    </source>
</evidence>
<dbReference type="SUPFAM" id="SSF55811">
    <property type="entry name" value="Nudix"/>
    <property type="match status" value="1"/>
</dbReference>
<dbReference type="PROSITE" id="PS51462">
    <property type="entry name" value="NUDIX"/>
    <property type="match status" value="1"/>
</dbReference>
<dbReference type="Pfam" id="PF15916">
    <property type="entry name" value="DUF4743"/>
    <property type="match status" value="1"/>
</dbReference>